<name>A0AAV3XKA3_9CYAN</name>
<evidence type="ECO:0000313" key="2">
    <source>
        <dbReference type="Proteomes" id="UP001050975"/>
    </source>
</evidence>
<sequence>MKQAGAVTRDISGITDIRYIEFNVVVMLSVTLSPVNLIPGAIADLFAQVSSTGCITLADRYGLMAALLDDSLEEEEQRCIDRLIRALYRGRVKVVDEISAVM</sequence>
<reference evidence="1" key="1">
    <citation type="submission" date="2019-10" db="EMBL/GenBank/DDBJ databases">
        <title>Draft genome sequece of Microseira wollei NIES-4236.</title>
        <authorList>
            <person name="Yamaguchi H."/>
            <person name="Suzuki S."/>
            <person name="Kawachi M."/>
        </authorList>
    </citation>
    <scope>NUCLEOTIDE SEQUENCE</scope>
    <source>
        <strain evidence="1">NIES-4236</strain>
    </source>
</reference>
<protein>
    <submittedName>
        <fullName evidence="1">Uncharacterized protein</fullName>
    </submittedName>
</protein>
<gene>
    <name evidence="1" type="ORF">MiSe_71670</name>
</gene>
<accession>A0AAV3XKA3</accession>
<evidence type="ECO:0000313" key="1">
    <source>
        <dbReference type="EMBL" id="GET42350.1"/>
    </source>
</evidence>
<dbReference type="Proteomes" id="UP001050975">
    <property type="component" value="Unassembled WGS sequence"/>
</dbReference>
<organism evidence="1 2">
    <name type="scientific">Microseira wollei NIES-4236</name>
    <dbReference type="NCBI Taxonomy" id="2530354"/>
    <lineage>
        <taxon>Bacteria</taxon>
        <taxon>Bacillati</taxon>
        <taxon>Cyanobacteriota</taxon>
        <taxon>Cyanophyceae</taxon>
        <taxon>Oscillatoriophycideae</taxon>
        <taxon>Aerosakkonematales</taxon>
        <taxon>Aerosakkonemataceae</taxon>
        <taxon>Microseira</taxon>
    </lineage>
</organism>
<dbReference type="EMBL" id="BLAY01000160">
    <property type="protein sequence ID" value="GET42350.1"/>
    <property type="molecule type" value="Genomic_DNA"/>
</dbReference>
<proteinExistence type="predicted"/>
<keyword evidence="2" id="KW-1185">Reference proteome</keyword>
<comment type="caution">
    <text evidence="1">The sequence shown here is derived from an EMBL/GenBank/DDBJ whole genome shotgun (WGS) entry which is preliminary data.</text>
</comment>
<dbReference type="AlphaFoldDB" id="A0AAV3XKA3"/>